<dbReference type="EMBL" id="RPFP01000001">
    <property type="protein sequence ID" value="RPF72872.1"/>
    <property type="molecule type" value="Genomic_DNA"/>
</dbReference>
<accession>A0A1V3B064</accession>
<protein>
    <recommendedName>
        <fullName evidence="4">ABC transporter permease</fullName>
    </recommendedName>
</protein>
<dbReference type="Proteomes" id="UP000276972">
    <property type="component" value="Unassembled WGS sequence"/>
</dbReference>
<proteinExistence type="predicted"/>
<comment type="caution">
    <text evidence="2">The sequence shown here is derived from an EMBL/GenBank/DDBJ whole genome shotgun (WGS) entry which is preliminary data.</text>
</comment>
<name>A0A1V3B064_HELPX</name>
<reference evidence="2 3" key="1">
    <citation type="submission" date="2018-11" db="EMBL/GenBank/DDBJ databases">
        <authorList>
            <person name="Gutierrez A.J."/>
            <person name="Bravo M."/>
        </authorList>
    </citation>
    <scope>NUCLEOTIDE SEQUENCE [LARGE SCALE GENOMIC DNA]</scope>
    <source>
        <strain evidence="2 3">22388</strain>
    </source>
</reference>
<evidence type="ECO:0008006" key="4">
    <source>
        <dbReference type="Google" id="ProtNLM"/>
    </source>
</evidence>
<evidence type="ECO:0000256" key="1">
    <source>
        <dbReference type="SAM" id="Phobius"/>
    </source>
</evidence>
<evidence type="ECO:0000313" key="3">
    <source>
        <dbReference type="Proteomes" id="UP000276972"/>
    </source>
</evidence>
<keyword evidence="1" id="KW-1133">Transmembrane helix</keyword>
<evidence type="ECO:0000313" key="2">
    <source>
        <dbReference type="EMBL" id="RPF72872.1"/>
    </source>
</evidence>
<feature type="transmembrane region" description="Helical" evidence="1">
    <location>
        <begin position="22"/>
        <end position="43"/>
    </location>
</feature>
<organism evidence="2 3">
    <name type="scientific">Helicobacter pylori</name>
    <name type="common">Campylobacter pylori</name>
    <dbReference type="NCBI Taxonomy" id="210"/>
    <lineage>
        <taxon>Bacteria</taxon>
        <taxon>Pseudomonadati</taxon>
        <taxon>Campylobacterota</taxon>
        <taxon>Epsilonproteobacteria</taxon>
        <taxon>Campylobacterales</taxon>
        <taxon>Helicobacteraceae</taxon>
        <taxon>Helicobacter</taxon>
    </lineage>
</organism>
<keyword evidence="1" id="KW-0812">Transmembrane</keyword>
<dbReference type="AlphaFoldDB" id="A0A1V3B064"/>
<sequence length="68" mass="7500">MNAHPLQTLRLNYGSKVNSHSFLIQGLVLIIFLGIMQVSFYLIGINLTQTDFSNLSSKFGLNATEPAT</sequence>
<gene>
    <name evidence="2" type="ORF">EGV97_00015</name>
</gene>
<keyword evidence="1" id="KW-0472">Membrane</keyword>